<dbReference type="Proteomes" id="UP000794436">
    <property type="component" value="Unassembled WGS sequence"/>
</dbReference>
<dbReference type="AlphaFoldDB" id="A0A8K1CUI7"/>
<evidence type="ECO:0000313" key="2">
    <source>
        <dbReference type="Proteomes" id="UP000794436"/>
    </source>
</evidence>
<evidence type="ECO:0000313" key="1">
    <source>
        <dbReference type="EMBL" id="TMW69102.1"/>
    </source>
</evidence>
<dbReference type="OrthoDB" id="120562at2759"/>
<name>A0A8K1CUI7_PYTOL</name>
<dbReference type="EMBL" id="SPLM01000001">
    <property type="protein sequence ID" value="TMW69102.1"/>
    <property type="molecule type" value="Genomic_DNA"/>
</dbReference>
<reference evidence="1" key="1">
    <citation type="submission" date="2019-03" db="EMBL/GenBank/DDBJ databases">
        <title>Long read genome sequence of the mycoparasitic Pythium oligandrum ATCC 38472 isolated from sugarbeet rhizosphere.</title>
        <authorList>
            <person name="Gaulin E."/>
        </authorList>
    </citation>
    <scope>NUCLEOTIDE SEQUENCE</scope>
    <source>
        <strain evidence="1">ATCC 38472_TT</strain>
    </source>
</reference>
<sequence length="676" mass="76428">MTTDVMRELPYEDALEAANAWNDVFPKNSVRLRACDEMESIVSSYEWVEFYFLSQGSDLEPLAKLVRAARAASIAWTKLSSCRGYGGRENSTFWKLLFGGFAAPGFSETRVSEVPHFFKYNAFPRFRLVLGGALSMETFNVMCRLFCGNEDDLQAISPLEPFIRPEEANRKIEVCIHVPFRDPVQFVPTVSNTLASIEQAAALESGSARFRVHAIEFQPIILESESRVNALIGLFRDVSVEVSNLTIQIGEYLAREAISHLLLTICNVGPHKTRAKFRELSIPRILMSDRILGAIFSILPHTRSLQRLSFGFEQRVRDDPSVDYLWHWFDYALLHPDISQSSWRQFRLNYFPVTRAGCQLFLQNVKPSDRRSVQLRAGALLYDQPGDDATIVTSAEAFQSVDVCKWVMNSSSSTSGWLCVVMPGFGYGWVKCGDIVDERTQTVSPTSYISALSYIPSHRTQKTWETRVLLELLRRYGHEIRYLDTSTLSTTDSQVQAILQVTPKLEAFRSGHVVSLWRASTNVGEPDSQRLRELALPSLGTNPDQLTFQGLFANLEMLELCVSREAQHPAFEELASLLQLNPKLESLYYLVKDSFAFKEYASIRSKSRLVLGIQDGKTRSVALTPLPRKSRFAFCSVAHKVVRHGIEFDHSDVIARIFDYAAVGVPRKVWIDTHGD</sequence>
<comment type="caution">
    <text evidence="1">The sequence shown here is derived from an EMBL/GenBank/DDBJ whole genome shotgun (WGS) entry which is preliminary data.</text>
</comment>
<protein>
    <submittedName>
        <fullName evidence="1">Uncharacterized protein</fullName>
    </submittedName>
</protein>
<organism evidence="1 2">
    <name type="scientific">Pythium oligandrum</name>
    <name type="common">Mycoparasitic fungus</name>
    <dbReference type="NCBI Taxonomy" id="41045"/>
    <lineage>
        <taxon>Eukaryota</taxon>
        <taxon>Sar</taxon>
        <taxon>Stramenopiles</taxon>
        <taxon>Oomycota</taxon>
        <taxon>Peronosporomycetes</taxon>
        <taxon>Pythiales</taxon>
        <taxon>Pythiaceae</taxon>
        <taxon>Pythium</taxon>
    </lineage>
</organism>
<proteinExistence type="predicted"/>
<gene>
    <name evidence="1" type="ORF">Poli38472_001258</name>
</gene>
<keyword evidence="2" id="KW-1185">Reference proteome</keyword>
<accession>A0A8K1CUI7</accession>